<dbReference type="InterPro" id="IPR019533">
    <property type="entry name" value="Peptidase_S26"/>
</dbReference>
<protein>
    <recommendedName>
        <fullName evidence="3">Mitochondrial inner membrane protease subunit 2</fullName>
    </recommendedName>
</protein>
<dbReference type="PANTHER" id="PTHR46041">
    <property type="entry name" value="MITOCHONDRIAL INNER MEMBRANE PROTEASE SUBUNIT 2"/>
    <property type="match status" value="1"/>
</dbReference>
<evidence type="ECO:0000256" key="2">
    <source>
        <dbReference type="ARBA" id="ARBA00007066"/>
    </source>
</evidence>
<keyword evidence="9" id="KW-0496">Mitochondrion</keyword>
<evidence type="ECO:0000256" key="5">
    <source>
        <dbReference type="ARBA" id="ARBA00022692"/>
    </source>
</evidence>
<evidence type="ECO:0000256" key="1">
    <source>
        <dbReference type="ARBA" id="ARBA00004434"/>
    </source>
</evidence>
<dbReference type="EMBL" id="JAGYWB010000018">
    <property type="protein sequence ID" value="KAI0493070.1"/>
    <property type="molecule type" value="Genomic_DNA"/>
</dbReference>
<dbReference type="GO" id="GO:0042720">
    <property type="term" value="C:mitochondrial inner membrane peptidase complex"/>
    <property type="evidence" value="ECO:0007669"/>
    <property type="project" value="InterPro"/>
</dbReference>
<feature type="active site" evidence="11">
    <location>
        <position position="178"/>
    </location>
</feature>
<dbReference type="GO" id="GO:0006627">
    <property type="term" value="P:protein processing involved in protein targeting to mitochondrion"/>
    <property type="evidence" value="ECO:0007669"/>
    <property type="project" value="InterPro"/>
</dbReference>
<dbReference type="InterPro" id="IPR037730">
    <property type="entry name" value="IMP2"/>
</dbReference>
<evidence type="ECO:0000256" key="6">
    <source>
        <dbReference type="ARBA" id="ARBA00022792"/>
    </source>
</evidence>
<dbReference type="AlphaFoldDB" id="A0A8T3AA77"/>
<keyword evidence="5" id="KW-0812">Transmembrane</keyword>
<dbReference type="PROSITE" id="PS00760">
    <property type="entry name" value="SPASE_I_2"/>
    <property type="match status" value="1"/>
</dbReference>
<evidence type="ECO:0000256" key="7">
    <source>
        <dbReference type="ARBA" id="ARBA00022801"/>
    </source>
</evidence>
<evidence type="ECO:0000256" key="10">
    <source>
        <dbReference type="ARBA" id="ARBA00023136"/>
    </source>
</evidence>
<evidence type="ECO:0000313" key="13">
    <source>
        <dbReference type="EMBL" id="KAI0493070.1"/>
    </source>
</evidence>
<dbReference type="Gene3D" id="2.10.109.10">
    <property type="entry name" value="Umud Fragment, subunit A"/>
    <property type="match status" value="1"/>
</dbReference>
<organism evidence="13 14">
    <name type="scientific">Dendrobium nobile</name>
    <name type="common">Orchid</name>
    <dbReference type="NCBI Taxonomy" id="94219"/>
    <lineage>
        <taxon>Eukaryota</taxon>
        <taxon>Viridiplantae</taxon>
        <taxon>Streptophyta</taxon>
        <taxon>Embryophyta</taxon>
        <taxon>Tracheophyta</taxon>
        <taxon>Spermatophyta</taxon>
        <taxon>Magnoliopsida</taxon>
        <taxon>Liliopsida</taxon>
        <taxon>Asparagales</taxon>
        <taxon>Orchidaceae</taxon>
        <taxon>Epidendroideae</taxon>
        <taxon>Malaxideae</taxon>
        <taxon>Dendrobiinae</taxon>
        <taxon>Dendrobium</taxon>
    </lineage>
</organism>
<reference evidence="13" key="1">
    <citation type="journal article" date="2022" name="Front. Genet.">
        <title>Chromosome-Scale Assembly of the Dendrobium nobile Genome Provides Insights Into the Molecular Mechanism of the Biosynthesis of the Medicinal Active Ingredient of Dendrobium.</title>
        <authorList>
            <person name="Xu Q."/>
            <person name="Niu S.-C."/>
            <person name="Li K.-L."/>
            <person name="Zheng P.-J."/>
            <person name="Zhang X.-J."/>
            <person name="Jia Y."/>
            <person name="Liu Y."/>
            <person name="Niu Y.-X."/>
            <person name="Yu L.-H."/>
            <person name="Chen D.-F."/>
            <person name="Zhang G.-Q."/>
        </authorList>
    </citation>
    <scope>NUCLEOTIDE SEQUENCE</scope>
    <source>
        <tissue evidence="13">Leaf</tissue>
    </source>
</reference>
<dbReference type="OrthoDB" id="9996127at2759"/>
<evidence type="ECO:0000256" key="8">
    <source>
        <dbReference type="ARBA" id="ARBA00022989"/>
    </source>
</evidence>
<dbReference type="PANTHER" id="PTHR46041:SF2">
    <property type="entry name" value="MITOCHONDRIAL INNER MEMBRANE PROTEASE SUBUNIT 2"/>
    <property type="match status" value="1"/>
</dbReference>
<dbReference type="GO" id="GO:0004252">
    <property type="term" value="F:serine-type endopeptidase activity"/>
    <property type="evidence" value="ECO:0007669"/>
    <property type="project" value="InterPro"/>
</dbReference>
<evidence type="ECO:0000256" key="4">
    <source>
        <dbReference type="ARBA" id="ARBA00022670"/>
    </source>
</evidence>
<evidence type="ECO:0000256" key="11">
    <source>
        <dbReference type="PIRSR" id="PIRSR600223-1"/>
    </source>
</evidence>
<dbReference type="SMR" id="A0A8T3AA77"/>
<feature type="domain" description="Peptidase S26" evidence="12">
    <location>
        <begin position="169"/>
        <end position="250"/>
    </location>
</feature>
<evidence type="ECO:0000259" key="12">
    <source>
        <dbReference type="Pfam" id="PF10502"/>
    </source>
</evidence>
<comment type="caution">
    <text evidence="13">The sequence shown here is derived from an EMBL/GenBank/DDBJ whole genome shotgun (WGS) entry which is preliminary data.</text>
</comment>
<evidence type="ECO:0000256" key="3">
    <source>
        <dbReference type="ARBA" id="ARBA00013650"/>
    </source>
</evidence>
<evidence type="ECO:0000313" key="14">
    <source>
        <dbReference type="Proteomes" id="UP000829196"/>
    </source>
</evidence>
<dbReference type="Proteomes" id="UP000829196">
    <property type="component" value="Unassembled WGS sequence"/>
</dbReference>
<dbReference type="FunFam" id="2.10.109.10:FF:000005">
    <property type="entry name" value="Mitochondrial inner membrane protease subunit"/>
    <property type="match status" value="1"/>
</dbReference>
<comment type="subcellular location">
    <subcellularLocation>
        <location evidence="1">Mitochondrion inner membrane</location>
        <topology evidence="1">Single-pass membrane protein</topology>
    </subcellularLocation>
</comment>
<evidence type="ECO:0000256" key="9">
    <source>
        <dbReference type="ARBA" id="ARBA00023128"/>
    </source>
</evidence>
<keyword evidence="7" id="KW-0378">Hydrolase</keyword>
<name>A0A8T3AA77_DENNO</name>
<feature type="active site" evidence="11">
    <location>
        <position position="231"/>
    </location>
</feature>
<keyword evidence="14" id="KW-1185">Reference proteome</keyword>
<keyword evidence="10" id="KW-0472">Membrane</keyword>
<dbReference type="CDD" id="cd06530">
    <property type="entry name" value="S26_SPase_I"/>
    <property type="match status" value="1"/>
</dbReference>
<dbReference type="SUPFAM" id="SSF51306">
    <property type="entry name" value="LexA/Signal peptidase"/>
    <property type="match status" value="1"/>
</dbReference>
<sequence length="308" mass="34621">MISPSNFLNESECISKSKNCIHGSDCLLTVSKPLGVFLLARLFLRKPRAKSPTPLSSSRSLPIRTLQELYLASALSHSHDSSETVAFFLSFLSVRRSRRRKTPSLSRPAFVSLTHDLLLSTSSSEPCPNRRPLFVCKSWDMGTLNSLWLLTRKSVTGALFGITVSDRYLTVSPVRGNSMHPTFASSSTTFPGYLKGDLVLIERFCLHDFKFSHGDVVIFQSPSNHKQIYVKRLIALPGEWIRVSSDMLKIPDGHCWVEGDNSSSSLDSRYFGPIPLGLIRGRVTHVIWPPQRVGKVERKMKPERIYQD</sequence>
<keyword evidence="4" id="KW-0645">Protease</keyword>
<dbReference type="InterPro" id="IPR000223">
    <property type="entry name" value="Pept_S26A_signal_pept_1"/>
</dbReference>
<dbReference type="PRINTS" id="PR00727">
    <property type="entry name" value="LEADERPTASE"/>
</dbReference>
<keyword evidence="6" id="KW-0999">Mitochondrion inner membrane</keyword>
<dbReference type="InterPro" id="IPR036286">
    <property type="entry name" value="LexA/Signal_pep-like_sf"/>
</dbReference>
<gene>
    <name evidence="13" type="ORF">KFK09_027346</name>
</gene>
<dbReference type="Pfam" id="PF10502">
    <property type="entry name" value="Peptidase_S26"/>
    <property type="match status" value="1"/>
</dbReference>
<dbReference type="GO" id="GO:0006465">
    <property type="term" value="P:signal peptide processing"/>
    <property type="evidence" value="ECO:0007669"/>
    <property type="project" value="InterPro"/>
</dbReference>
<accession>A0A8T3AA77</accession>
<keyword evidence="8" id="KW-1133">Transmembrane helix</keyword>
<dbReference type="InterPro" id="IPR019757">
    <property type="entry name" value="Pept_S26A_signal_pept_1_Lys-AS"/>
</dbReference>
<proteinExistence type="inferred from homology"/>
<comment type="similarity">
    <text evidence="2">Belongs to the peptidase S26 family. IMP2 subfamily.</text>
</comment>